<comment type="subcellular location">
    <subcellularLocation>
        <location evidence="1">Membrane</location>
        <topology evidence="1">Single-pass membrane protein</topology>
    </subcellularLocation>
</comment>
<dbReference type="PANTHER" id="PTHR42911">
    <property type="entry name" value="MODULATOR OF FTSH PROTEASE HFLC"/>
    <property type="match status" value="1"/>
</dbReference>
<dbReference type="Gene3D" id="3.30.479.30">
    <property type="entry name" value="Band 7 domain"/>
    <property type="match status" value="1"/>
</dbReference>
<dbReference type="GO" id="GO:0016020">
    <property type="term" value="C:membrane"/>
    <property type="evidence" value="ECO:0007669"/>
    <property type="project" value="UniProtKB-SubCell"/>
</dbReference>
<protein>
    <recommendedName>
        <fullName evidence="6">Protein HflC</fullName>
    </recommendedName>
</protein>
<evidence type="ECO:0000256" key="2">
    <source>
        <dbReference type="ARBA" id="ARBA00007862"/>
    </source>
</evidence>
<evidence type="ECO:0000256" key="4">
    <source>
        <dbReference type="ARBA" id="ARBA00022989"/>
    </source>
</evidence>
<accession>A0A9X0WKD9</accession>
<reference evidence="8 9" key="1">
    <citation type="journal article" date="2020" name="Microorganisms">
        <title>Osmotic Adaptation and Compatible Solute Biosynthesis of Phototrophic Bacteria as Revealed from Genome Analyses.</title>
        <authorList>
            <person name="Imhoff J.F."/>
            <person name="Rahn T."/>
            <person name="Kunzel S."/>
            <person name="Keller A."/>
            <person name="Neulinger S.C."/>
        </authorList>
    </citation>
    <scope>NUCLEOTIDE SEQUENCE [LARGE SCALE GENOMIC DNA]</scope>
    <source>
        <strain evidence="8 9">DSM 21303</strain>
    </source>
</reference>
<evidence type="ECO:0000313" key="8">
    <source>
        <dbReference type="EMBL" id="MBK1646347.1"/>
    </source>
</evidence>
<comment type="caution">
    <text evidence="8">The sequence shown here is derived from an EMBL/GenBank/DDBJ whole genome shotgun (WGS) entry which is preliminary data.</text>
</comment>
<dbReference type="InterPro" id="IPR010200">
    <property type="entry name" value="HflC"/>
</dbReference>
<evidence type="ECO:0000256" key="3">
    <source>
        <dbReference type="ARBA" id="ARBA00022692"/>
    </source>
</evidence>
<comment type="similarity">
    <text evidence="2 6">Belongs to the band 7/mec-2 family. HflC subfamily.</text>
</comment>
<feature type="domain" description="Band 7" evidence="7">
    <location>
        <begin position="19"/>
        <end position="210"/>
    </location>
</feature>
<evidence type="ECO:0000259" key="7">
    <source>
        <dbReference type="SMART" id="SM00244"/>
    </source>
</evidence>
<dbReference type="SMART" id="SM00244">
    <property type="entry name" value="PHB"/>
    <property type="match status" value="1"/>
</dbReference>
<dbReference type="InterPro" id="IPR036013">
    <property type="entry name" value="Band_7/SPFH_dom_sf"/>
</dbReference>
<dbReference type="PANTHER" id="PTHR42911:SF1">
    <property type="entry name" value="MODULATOR OF FTSH PROTEASE HFLC"/>
    <property type="match status" value="1"/>
</dbReference>
<evidence type="ECO:0000256" key="1">
    <source>
        <dbReference type="ARBA" id="ARBA00004167"/>
    </source>
</evidence>
<keyword evidence="5" id="KW-0472">Membrane</keyword>
<name>A0A9X0WKD9_9GAMM</name>
<gene>
    <name evidence="8" type="primary">hflC</name>
    <name evidence="8" type="ORF">CKO25_17170</name>
</gene>
<dbReference type="AlphaFoldDB" id="A0A9X0WKD9"/>
<evidence type="ECO:0000256" key="5">
    <source>
        <dbReference type="ARBA" id="ARBA00023136"/>
    </source>
</evidence>
<dbReference type="Pfam" id="PF01145">
    <property type="entry name" value="Band_7"/>
    <property type="match status" value="1"/>
</dbReference>
<evidence type="ECO:0000256" key="6">
    <source>
        <dbReference type="PIRNR" id="PIRNR005651"/>
    </source>
</evidence>
<keyword evidence="3" id="KW-0812">Transmembrane</keyword>
<dbReference type="PIRSF" id="PIRSF005651">
    <property type="entry name" value="HflC"/>
    <property type="match status" value="1"/>
</dbReference>
<sequence length="334" mass="38082">MKVVLIAIVALVLVAAGASMLYSVDEADQAIIVQFGQPIGGVITEPGLKVKLPWQDVRYFDKRLLVWDGDVTQIPTLGREFILVDTTARWRIADPLLFLTSVRDEAGARTRLDDIIDSVVRDMVSSTELEEIVRSKDWEVNVEELEDPTLADRTDVNLEMQPKLGRELLEQEILTRARVSMPALGIELDDVRIKRVNYISSVRQQVEQRMIAERQSIAERFRSEGRGRSQEILGNMERDLRRIRSEAAREAEEIRGDADAEATRIYGVAFGADPEFYSFFRTLESYHALGDNSTLMLRADSDFFRYLEQSQLLEPSRELEQSRGIEQSRVMGQE</sequence>
<dbReference type="CDD" id="cd03405">
    <property type="entry name" value="SPFH_HflC"/>
    <property type="match status" value="1"/>
</dbReference>
<evidence type="ECO:0000313" key="9">
    <source>
        <dbReference type="Proteomes" id="UP001138802"/>
    </source>
</evidence>
<keyword evidence="9" id="KW-1185">Reference proteome</keyword>
<comment type="function">
    <text evidence="6">HflC and HflK could regulate a protease.</text>
</comment>
<dbReference type="EMBL" id="NRSD01000023">
    <property type="protein sequence ID" value="MBK1646347.1"/>
    <property type="molecule type" value="Genomic_DNA"/>
</dbReference>
<keyword evidence="4" id="KW-1133">Transmembrane helix</keyword>
<dbReference type="SUPFAM" id="SSF117892">
    <property type="entry name" value="Band 7/SPFH domain"/>
    <property type="match status" value="1"/>
</dbReference>
<dbReference type="RefSeq" id="WP_200389156.1">
    <property type="nucleotide sequence ID" value="NZ_NRSD01000023.1"/>
</dbReference>
<organism evidence="8 9">
    <name type="scientific">Thiocapsa imhoffii</name>
    <dbReference type="NCBI Taxonomy" id="382777"/>
    <lineage>
        <taxon>Bacteria</taxon>
        <taxon>Pseudomonadati</taxon>
        <taxon>Pseudomonadota</taxon>
        <taxon>Gammaproteobacteria</taxon>
        <taxon>Chromatiales</taxon>
        <taxon>Chromatiaceae</taxon>
        <taxon>Thiocapsa</taxon>
    </lineage>
</organism>
<dbReference type="InterPro" id="IPR001107">
    <property type="entry name" value="Band_7"/>
</dbReference>
<dbReference type="NCBIfam" id="TIGR01932">
    <property type="entry name" value="hflC"/>
    <property type="match status" value="1"/>
</dbReference>
<proteinExistence type="inferred from homology"/>
<dbReference type="Proteomes" id="UP001138802">
    <property type="component" value="Unassembled WGS sequence"/>
</dbReference>